<dbReference type="GeneID" id="20318602"/>
<reference evidence="1 2" key="1">
    <citation type="submission" date="2013-11" db="EMBL/GenBank/DDBJ databases">
        <title>Opisthorchis viverrini - life in the bile duct.</title>
        <authorList>
            <person name="Young N.D."/>
            <person name="Nagarajan N."/>
            <person name="Lin S.J."/>
            <person name="Korhonen P.K."/>
            <person name="Jex A.R."/>
            <person name="Hall R.S."/>
            <person name="Safavi-Hemami H."/>
            <person name="Kaewkong W."/>
            <person name="Bertrand D."/>
            <person name="Gao S."/>
            <person name="Seet Q."/>
            <person name="Wongkham S."/>
            <person name="Teh B.T."/>
            <person name="Wongkham C."/>
            <person name="Intapan P.M."/>
            <person name="Maleewong W."/>
            <person name="Yang X."/>
            <person name="Hu M."/>
            <person name="Wang Z."/>
            <person name="Hofmann A."/>
            <person name="Sternberg P.W."/>
            <person name="Tan P."/>
            <person name="Wang J."/>
            <person name="Gasser R.B."/>
        </authorList>
    </citation>
    <scope>NUCLEOTIDE SEQUENCE [LARGE SCALE GENOMIC DNA]</scope>
</reference>
<dbReference type="KEGG" id="ovi:T265_04420"/>
<evidence type="ECO:0000313" key="2">
    <source>
        <dbReference type="Proteomes" id="UP000054324"/>
    </source>
</evidence>
<gene>
    <name evidence="1" type="ORF">T265_04420</name>
</gene>
<sequence>MELRDNKRESSCASRLETNRIDETSVLENSNSDQECKHEFVFFKEAPTDIGVEAEGEEVVDILNSLGHIIWKETMVRNE</sequence>
<dbReference type="CTD" id="20318602"/>
<dbReference type="Proteomes" id="UP000054324">
    <property type="component" value="Unassembled WGS sequence"/>
</dbReference>
<dbReference type="AlphaFoldDB" id="A0A074ZSK9"/>
<organism evidence="1 2">
    <name type="scientific">Opisthorchis viverrini</name>
    <name type="common">Southeast Asian liver fluke</name>
    <dbReference type="NCBI Taxonomy" id="6198"/>
    <lineage>
        <taxon>Eukaryota</taxon>
        <taxon>Metazoa</taxon>
        <taxon>Spiralia</taxon>
        <taxon>Lophotrochozoa</taxon>
        <taxon>Platyhelminthes</taxon>
        <taxon>Trematoda</taxon>
        <taxon>Digenea</taxon>
        <taxon>Opisthorchiida</taxon>
        <taxon>Opisthorchiata</taxon>
        <taxon>Opisthorchiidae</taxon>
        <taxon>Opisthorchis</taxon>
    </lineage>
</organism>
<name>A0A074ZSK9_OPIVI</name>
<dbReference type="EMBL" id="KL596691">
    <property type="protein sequence ID" value="KER28812.1"/>
    <property type="molecule type" value="Genomic_DNA"/>
</dbReference>
<proteinExistence type="predicted"/>
<evidence type="ECO:0000313" key="1">
    <source>
        <dbReference type="EMBL" id="KER28812.1"/>
    </source>
</evidence>
<accession>A0A074ZSK9</accession>
<protein>
    <submittedName>
        <fullName evidence="1">Uncharacterized protein</fullName>
    </submittedName>
</protein>
<keyword evidence="2" id="KW-1185">Reference proteome</keyword>
<dbReference type="RefSeq" id="XP_009167429.1">
    <property type="nucleotide sequence ID" value="XM_009169165.1"/>
</dbReference>